<keyword evidence="4 6" id="KW-0548">Nucleotidyltransferase</keyword>
<evidence type="ECO:0000256" key="2">
    <source>
        <dbReference type="ARBA" id="ARBA00012415"/>
    </source>
</evidence>
<dbReference type="GO" id="GO:0006011">
    <property type="term" value="P:UDP-alpha-D-glucose metabolic process"/>
    <property type="evidence" value="ECO:0007669"/>
    <property type="project" value="InterPro"/>
</dbReference>
<dbReference type="EMBL" id="JACCBJ010000001">
    <property type="protein sequence ID" value="NYD74857.1"/>
    <property type="molecule type" value="Genomic_DNA"/>
</dbReference>
<sequence>MTSYVTKAVIPAAGLGTRFLPATKAMPKEMLPVVDKPAIQYVVEEAVTSGLNDVLLITGRNKNALENHFDRNAELEDALEKKGDRDKLLKVSYSTSLADMHYVRQGDPKGLGHAVLRAKMHIGHEPFAVLLGDDIIDARDPLLSRMLEVQHALNTTVVALMEVPPESIHLYGAAAVVETDDEDVVRITGLVEKPSRENAPSNYAVIGRYVLRPEIFDILEKTEPGKGGEIQLTDALEGLATAPAWTGGVHGVIFRGRRYDTGDRLDYLKAIVQMAVAREDLGPELLPWLKEFATNAGPAETAPIPTFPALPVAVPAPAPAAASTPAKPRAKAAAAKVAPAADTVAPPRELVPAAGA</sequence>
<evidence type="ECO:0000259" key="8">
    <source>
        <dbReference type="Pfam" id="PF00483"/>
    </source>
</evidence>
<dbReference type="Pfam" id="PF00483">
    <property type="entry name" value="NTP_transferase"/>
    <property type="match status" value="1"/>
</dbReference>
<dbReference type="InterPro" id="IPR029044">
    <property type="entry name" value="Nucleotide-diphossugar_trans"/>
</dbReference>
<feature type="domain" description="Nucleotidyl transferase" evidence="8">
    <location>
        <begin position="7"/>
        <end position="271"/>
    </location>
</feature>
<gene>
    <name evidence="9" type="ORF">BJ963_002376</name>
</gene>
<dbReference type="CDD" id="cd02541">
    <property type="entry name" value="UGPase_prokaryotic"/>
    <property type="match status" value="1"/>
</dbReference>
<dbReference type="Proteomes" id="UP000589620">
    <property type="component" value="Unassembled WGS sequence"/>
</dbReference>
<dbReference type="EC" id="2.7.7.9" evidence="2 6"/>
<reference evidence="9 10" key="1">
    <citation type="submission" date="2020-07" db="EMBL/GenBank/DDBJ databases">
        <title>Sequencing the genomes of 1000 actinobacteria strains.</title>
        <authorList>
            <person name="Klenk H.-P."/>
        </authorList>
    </citation>
    <scope>NUCLEOTIDE SEQUENCE [LARGE SCALE GENOMIC DNA]</scope>
    <source>
        <strain evidence="9 10">DSM 23871</strain>
    </source>
</reference>
<dbReference type="GO" id="GO:0003983">
    <property type="term" value="F:UTP:glucose-1-phosphate uridylyltransferase activity"/>
    <property type="evidence" value="ECO:0007669"/>
    <property type="project" value="UniProtKB-EC"/>
</dbReference>
<comment type="similarity">
    <text evidence="1 6">Belongs to the UDPGP type 2 family.</text>
</comment>
<name>A0A852T125_9MICO</name>
<evidence type="ECO:0000256" key="4">
    <source>
        <dbReference type="ARBA" id="ARBA00022695"/>
    </source>
</evidence>
<keyword evidence="10" id="KW-1185">Reference proteome</keyword>
<keyword evidence="3 6" id="KW-0808">Transferase</keyword>
<evidence type="ECO:0000313" key="10">
    <source>
        <dbReference type="Proteomes" id="UP000589620"/>
    </source>
</evidence>
<dbReference type="RefSeq" id="WP_089907478.1">
    <property type="nucleotide sequence ID" value="NZ_BAAAPX010000001.1"/>
</dbReference>
<dbReference type="InterPro" id="IPR005771">
    <property type="entry name" value="GalU_uridylyltTrfase_bac/arc"/>
</dbReference>
<dbReference type="NCBIfam" id="TIGR01099">
    <property type="entry name" value="galU"/>
    <property type="match status" value="1"/>
</dbReference>
<dbReference type="SUPFAM" id="SSF53448">
    <property type="entry name" value="Nucleotide-diphospho-sugar transferases"/>
    <property type="match status" value="1"/>
</dbReference>
<protein>
    <recommendedName>
        <fullName evidence="2 6">UTP--glucose-1-phosphate uridylyltransferase</fullName>
        <ecNumber evidence="2 6">2.7.7.9</ecNumber>
    </recommendedName>
    <alternativeName>
        <fullName evidence="6">UDP-glucose pyrophosphorylase</fullName>
    </alternativeName>
</protein>
<dbReference type="Gene3D" id="3.90.550.10">
    <property type="entry name" value="Spore Coat Polysaccharide Biosynthesis Protein SpsA, Chain A"/>
    <property type="match status" value="1"/>
</dbReference>
<comment type="caution">
    <text evidence="9">The sequence shown here is derived from an EMBL/GenBank/DDBJ whole genome shotgun (WGS) entry which is preliminary data.</text>
</comment>
<dbReference type="InterPro" id="IPR005835">
    <property type="entry name" value="NTP_transferase_dom"/>
</dbReference>
<evidence type="ECO:0000313" key="9">
    <source>
        <dbReference type="EMBL" id="NYD74857.1"/>
    </source>
</evidence>
<comment type="catalytic activity">
    <reaction evidence="5 6">
        <text>alpha-D-glucose 1-phosphate + UTP + H(+) = UDP-alpha-D-glucose + diphosphate</text>
        <dbReference type="Rhea" id="RHEA:19889"/>
        <dbReference type="ChEBI" id="CHEBI:15378"/>
        <dbReference type="ChEBI" id="CHEBI:33019"/>
        <dbReference type="ChEBI" id="CHEBI:46398"/>
        <dbReference type="ChEBI" id="CHEBI:58601"/>
        <dbReference type="ChEBI" id="CHEBI:58885"/>
        <dbReference type="EC" id="2.7.7.9"/>
    </reaction>
</comment>
<organism evidence="9 10">
    <name type="scientific">Leifsonia soli</name>
    <dbReference type="NCBI Taxonomy" id="582665"/>
    <lineage>
        <taxon>Bacteria</taxon>
        <taxon>Bacillati</taxon>
        <taxon>Actinomycetota</taxon>
        <taxon>Actinomycetes</taxon>
        <taxon>Micrococcales</taxon>
        <taxon>Microbacteriaceae</taxon>
        <taxon>Leifsonia</taxon>
    </lineage>
</organism>
<evidence type="ECO:0000256" key="1">
    <source>
        <dbReference type="ARBA" id="ARBA00006890"/>
    </source>
</evidence>
<feature type="compositionally biased region" description="Low complexity" evidence="7">
    <location>
        <begin position="337"/>
        <end position="347"/>
    </location>
</feature>
<evidence type="ECO:0000256" key="5">
    <source>
        <dbReference type="ARBA" id="ARBA00048128"/>
    </source>
</evidence>
<dbReference type="PANTHER" id="PTHR43197:SF1">
    <property type="entry name" value="UTP--GLUCOSE-1-PHOSPHATE URIDYLYLTRANSFERASE"/>
    <property type="match status" value="1"/>
</dbReference>
<dbReference type="PANTHER" id="PTHR43197">
    <property type="entry name" value="UTP--GLUCOSE-1-PHOSPHATE URIDYLYLTRANSFERASE"/>
    <property type="match status" value="1"/>
</dbReference>
<proteinExistence type="inferred from homology"/>
<evidence type="ECO:0000256" key="6">
    <source>
        <dbReference type="RuleBase" id="RU361259"/>
    </source>
</evidence>
<dbReference type="AlphaFoldDB" id="A0A852T125"/>
<evidence type="ECO:0000256" key="3">
    <source>
        <dbReference type="ARBA" id="ARBA00022679"/>
    </source>
</evidence>
<accession>A0A852T125</accession>
<evidence type="ECO:0000256" key="7">
    <source>
        <dbReference type="SAM" id="MobiDB-lite"/>
    </source>
</evidence>
<feature type="region of interest" description="Disordered" evidence="7">
    <location>
        <begin position="337"/>
        <end position="356"/>
    </location>
</feature>